<dbReference type="Proteomes" id="UP000185663">
    <property type="component" value="Chromosome I"/>
</dbReference>
<keyword evidence="4" id="KW-0547">Nucleotide-binding</keyword>
<comment type="catalytic activity">
    <reaction evidence="1">
        <text>adenosine 5'-phosphosulfate + ATP = 3'-phosphoadenylyl sulfate + ADP + H(+)</text>
        <dbReference type="Rhea" id="RHEA:24152"/>
        <dbReference type="ChEBI" id="CHEBI:15378"/>
        <dbReference type="ChEBI" id="CHEBI:30616"/>
        <dbReference type="ChEBI" id="CHEBI:58243"/>
        <dbReference type="ChEBI" id="CHEBI:58339"/>
        <dbReference type="ChEBI" id="CHEBI:456216"/>
        <dbReference type="EC" id="2.7.1.25"/>
    </reaction>
</comment>
<evidence type="ECO:0000256" key="1">
    <source>
        <dbReference type="ARBA" id="ARBA00001823"/>
    </source>
</evidence>
<dbReference type="NCBIfam" id="TIGR00455">
    <property type="entry name" value="apsK"/>
    <property type="match status" value="1"/>
</dbReference>
<gene>
    <name evidence="7" type="ORF">SAMN04489860_1024</name>
</gene>
<feature type="domain" description="APS kinase" evidence="6">
    <location>
        <begin position="233"/>
        <end position="384"/>
    </location>
</feature>
<dbReference type="GO" id="GO:0019379">
    <property type="term" value="P:sulfate assimilation, phosphoadenylyl sulfate reduction by phosphoadenylyl-sulfate reductase (thioredoxin)"/>
    <property type="evidence" value="ECO:0007669"/>
    <property type="project" value="TreeGrafter"/>
</dbReference>
<evidence type="ECO:0000259" key="6">
    <source>
        <dbReference type="Pfam" id="PF01583"/>
    </source>
</evidence>
<dbReference type="InterPro" id="IPR050512">
    <property type="entry name" value="Sulf_AdTrans/APS_kinase"/>
</dbReference>
<dbReference type="InterPro" id="IPR027417">
    <property type="entry name" value="P-loop_NTPase"/>
</dbReference>
<keyword evidence="8" id="KW-1185">Reference proteome</keyword>
<dbReference type="RefSeq" id="WP_083371818.1">
    <property type="nucleotide sequence ID" value="NZ_LT629776.1"/>
</dbReference>
<dbReference type="CDD" id="cd02027">
    <property type="entry name" value="APSK"/>
    <property type="match status" value="1"/>
</dbReference>
<dbReference type="GO" id="GO:0004781">
    <property type="term" value="F:sulfate adenylyltransferase (ATP) activity"/>
    <property type="evidence" value="ECO:0007669"/>
    <property type="project" value="TreeGrafter"/>
</dbReference>
<dbReference type="GO" id="GO:0004020">
    <property type="term" value="F:adenylylsulfate kinase activity"/>
    <property type="evidence" value="ECO:0007669"/>
    <property type="project" value="InterPro"/>
</dbReference>
<dbReference type="PANTHER" id="PTHR42700:SF1">
    <property type="entry name" value="SULFATE ADENYLYLTRANSFERASE"/>
    <property type="match status" value="1"/>
</dbReference>
<dbReference type="eggNOG" id="COG0529">
    <property type="taxonomic scope" value="Bacteria"/>
</dbReference>
<dbReference type="InterPro" id="IPR059117">
    <property type="entry name" value="APS_kinase_dom"/>
</dbReference>
<protein>
    <recommendedName>
        <fullName evidence="2">adenylyl-sulfate kinase</fullName>
        <ecNumber evidence="2">2.7.1.25</ecNumber>
    </recommendedName>
</protein>
<evidence type="ECO:0000256" key="4">
    <source>
        <dbReference type="ARBA" id="ARBA00022741"/>
    </source>
</evidence>
<name>A0A1H1Q9Q0_9CELL</name>
<sequence>MTATPSRLVLDDHALDLLELALGGAVAHADLVRALDADISPGTVLTDAENTPLATWDGSTLTPDRPFAVEPTPVWDPRLRRPAHEVRAQYAQTPHTAVVLDGPPTWDERRVVTGLATERAVILVVPVTRGAGQAQANATCRAAMALAADVDGSVDVLVLPSPTRRQDGGKGGEDILAGYGLTRVVDADEARSAETREALTTLSARRDTLVTDLYPPASAQELLAATTPSASAGTVVLFTGLSGSGKSTIARALASRLESDGRTVTLLDGDVVRQHLSAGLGFSQHDRALNLERIGYVASLVATHGGTAIAAPIAPFAASRASIRDMAVAAGAQFVLVHVDTSLEVCEARDRKGLYAKARAGEIPDFTGISSPYETPTDADLTIDAGTTDVADAVELVRDALSRP</sequence>
<accession>A0A1H1Q9Q0</accession>
<dbReference type="GO" id="GO:0005737">
    <property type="term" value="C:cytoplasm"/>
    <property type="evidence" value="ECO:0007669"/>
    <property type="project" value="TreeGrafter"/>
</dbReference>
<evidence type="ECO:0000256" key="2">
    <source>
        <dbReference type="ARBA" id="ARBA00012121"/>
    </source>
</evidence>
<evidence type="ECO:0000256" key="3">
    <source>
        <dbReference type="ARBA" id="ARBA00022679"/>
    </source>
</evidence>
<evidence type="ECO:0000313" key="8">
    <source>
        <dbReference type="Proteomes" id="UP000185663"/>
    </source>
</evidence>
<keyword evidence="7" id="KW-0548">Nucleotidyltransferase</keyword>
<dbReference type="NCBIfam" id="NF003013">
    <property type="entry name" value="PRK03846.1"/>
    <property type="match status" value="1"/>
</dbReference>
<dbReference type="EC" id="2.7.1.25" evidence="2"/>
<proteinExistence type="predicted"/>
<keyword evidence="3 7" id="KW-0808">Transferase</keyword>
<keyword evidence="5" id="KW-0067">ATP-binding</keyword>
<dbReference type="AlphaFoldDB" id="A0A1H1Q9Q0"/>
<dbReference type="PANTHER" id="PTHR42700">
    <property type="entry name" value="SULFATE ADENYLYLTRANSFERASE"/>
    <property type="match status" value="1"/>
</dbReference>
<dbReference type="Gene3D" id="3.40.50.300">
    <property type="entry name" value="P-loop containing nucleotide triphosphate hydrolases"/>
    <property type="match status" value="1"/>
</dbReference>
<dbReference type="InterPro" id="IPR002891">
    <property type="entry name" value="APS"/>
</dbReference>
<organism evidence="7 8">
    <name type="scientific">Paraoerskovia marina</name>
    <dbReference type="NCBI Taxonomy" id="545619"/>
    <lineage>
        <taxon>Bacteria</taxon>
        <taxon>Bacillati</taxon>
        <taxon>Actinomycetota</taxon>
        <taxon>Actinomycetes</taxon>
        <taxon>Micrococcales</taxon>
        <taxon>Cellulomonadaceae</taxon>
        <taxon>Paraoerskovia</taxon>
    </lineage>
</organism>
<dbReference type="SUPFAM" id="SSF52540">
    <property type="entry name" value="P-loop containing nucleoside triphosphate hydrolases"/>
    <property type="match status" value="1"/>
</dbReference>
<dbReference type="STRING" id="545619.SAMN04489860_1024"/>
<dbReference type="GO" id="GO:0005524">
    <property type="term" value="F:ATP binding"/>
    <property type="evidence" value="ECO:0007669"/>
    <property type="project" value="InterPro"/>
</dbReference>
<reference evidence="7 8" key="1">
    <citation type="submission" date="2016-10" db="EMBL/GenBank/DDBJ databases">
        <authorList>
            <person name="de Groot N.N."/>
        </authorList>
    </citation>
    <scope>NUCLEOTIDE SEQUENCE [LARGE SCALE GENOMIC DNA]</scope>
    <source>
        <strain evidence="7 8">DSM 22126</strain>
    </source>
</reference>
<dbReference type="GO" id="GO:0010134">
    <property type="term" value="P:sulfate assimilation via adenylyl sulfate reduction"/>
    <property type="evidence" value="ECO:0007669"/>
    <property type="project" value="TreeGrafter"/>
</dbReference>
<dbReference type="EMBL" id="LT629776">
    <property type="protein sequence ID" value="SDS20114.1"/>
    <property type="molecule type" value="Genomic_DNA"/>
</dbReference>
<evidence type="ECO:0000256" key="5">
    <source>
        <dbReference type="ARBA" id="ARBA00022840"/>
    </source>
</evidence>
<dbReference type="Pfam" id="PF01583">
    <property type="entry name" value="APS_kinase"/>
    <property type="match status" value="1"/>
</dbReference>
<evidence type="ECO:0000313" key="7">
    <source>
        <dbReference type="EMBL" id="SDS20114.1"/>
    </source>
</evidence>
<dbReference type="OrthoDB" id="9804504at2"/>